<evidence type="ECO:0000256" key="8">
    <source>
        <dbReference type="SAM" id="Phobius"/>
    </source>
</evidence>
<evidence type="ECO:0000256" key="1">
    <source>
        <dbReference type="ARBA" id="ARBA00004651"/>
    </source>
</evidence>
<keyword evidence="6 8" id="KW-1133">Transmembrane helix</keyword>
<dbReference type="PANTHER" id="PTHR36122">
    <property type="entry name" value="NICOTINAMIDE RIBOSIDE TRANSPORTER PNUC"/>
    <property type="match status" value="1"/>
</dbReference>
<accession>A0ABP8TNM1</accession>
<proteinExistence type="inferred from homology"/>
<evidence type="ECO:0000256" key="3">
    <source>
        <dbReference type="ARBA" id="ARBA00022448"/>
    </source>
</evidence>
<dbReference type="PANTHER" id="PTHR36122:SF2">
    <property type="entry name" value="NICOTINAMIDE RIBOSIDE TRANSPORTER PNUC"/>
    <property type="match status" value="1"/>
</dbReference>
<keyword evidence="4" id="KW-1003">Cell membrane</keyword>
<evidence type="ECO:0000256" key="2">
    <source>
        <dbReference type="ARBA" id="ARBA00006669"/>
    </source>
</evidence>
<comment type="similarity">
    <text evidence="2">Belongs to the nicotinamide ribonucleoside (NR) uptake permease (TC 4.B.1) family.</text>
</comment>
<name>A0ABP8TNM1_9ACTN</name>
<feature type="transmembrane region" description="Helical" evidence="8">
    <location>
        <begin position="178"/>
        <end position="198"/>
    </location>
</feature>
<dbReference type="NCBIfam" id="TIGR01528">
    <property type="entry name" value="NMN_trans_PnuC"/>
    <property type="match status" value="1"/>
</dbReference>
<reference evidence="10" key="1">
    <citation type="journal article" date="2019" name="Int. J. Syst. Evol. Microbiol.">
        <title>The Global Catalogue of Microorganisms (GCM) 10K type strain sequencing project: providing services to taxonomists for standard genome sequencing and annotation.</title>
        <authorList>
            <consortium name="The Broad Institute Genomics Platform"/>
            <consortium name="The Broad Institute Genome Sequencing Center for Infectious Disease"/>
            <person name="Wu L."/>
            <person name="Ma J."/>
        </authorList>
    </citation>
    <scope>NUCLEOTIDE SEQUENCE [LARGE SCALE GENOMIC DNA]</scope>
    <source>
        <strain evidence="10">JCM 17938</strain>
    </source>
</reference>
<feature type="transmembrane region" description="Helical" evidence="8">
    <location>
        <begin position="103"/>
        <end position="123"/>
    </location>
</feature>
<keyword evidence="5 8" id="KW-0812">Transmembrane</keyword>
<dbReference type="Pfam" id="PF04973">
    <property type="entry name" value="NMN_transporter"/>
    <property type="match status" value="1"/>
</dbReference>
<evidence type="ECO:0000313" key="10">
    <source>
        <dbReference type="Proteomes" id="UP001500212"/>
    </source>
</evidence>
<keyword evidence="3" id="KW-0813">Transport</keyword>
<comment type="subcellular location">
    <subcellularLocation>
        <location evidence="1">Cell membrane</location>
        <topology evidence="1">Multi-pass membrane protein</topology>
    </subcellularLocation>
</comment>
<evidence type="ECO:0000256" key="7">
    <source>
        <dbReference type="ARBA" id="ARBA00023136"/>
    </source>
</evidence>
<evidence type="ECO:0000313" key="9">
    <source>
        <dbReference type="EMBL" id="GAA4611122.1"/>
    </source>
</evidence>
<comment type="caution">
    <text evidence="9">The sequence shown here is derived from an EMBL/GenBank/DDBJ whole genome shotgun (WGS) entry which is preliminary data.</text>
</comment>
<evidence type="ECO:0000256" key="6">
    <source>
        <dbReference type="ARBA" id="ARBA00022989"/>
    </source>
</evidence>
<keyword evidence="7 8" id="KW-0472">Membrane</keyword>
<gene>
    <name evidence="9" type="ORF">GCM10023195_46980</name>
</gene>
<feature type="transmembrane region" description="Helical" evidence="8">
    <location>
        <begin position="42"/>
        <end position="59"/>
    </location>
</feature>
<evidence type="ECO:0000256" key="5">
    <source>
        <dbReference type="ARBA" id="ARBA00022692"/>
    </source>
</evidence>
<organism evidence="9 10">
    <name type="scientific">Actinoallomurus liliacearum</name>
    <dbReference type="NCBI Taxonomy" id="1080073"/>
    <lineage>
        <taxon>Bacteria</taxon>
        <taxon>Bacillati</taxon>
        <taxon>Actinomycetota</taxon>
        <taxon>Actinomycetes</taxon>
        <taxon>Streptosporangiales</taxon>
        <taxon>Thermomonosporaceae</taxon>
        <taxon>Actinoallomurus</taxon>
    </lineage>
</organism>
<dbReference type="InterPro" id="IPR006419">
    <property type="entry name" value="NMN_transpt_PnuC"/>
</dbReference>
<dbReference type="RefSeq" id="WP_345358191.1">
    <property type="nucleotide sequence ID" value="NZ_BAABHJ010000016.1"/>
</dbReference>
<dbReference type="EMBL" id="BAABHJ010000016">
    <property type="protein sequence ID" value="GAA4611122.1"/>
    <property type="molecule type" value="Genomic_DNA"/>
</dbReference>
<sequence>MSSWTQAGITVLGEKVLWTDLVGNVLSLATVWLAMRRTLWTWPVQLTGAVLLLVASVSAHAPGNALKQVMFLMLASYGWARWLRGLRESRELPVRPATGRERLALVGTLAVGTVAVALLFANIPWLQISWSPLANAYIFVGSAVATYAQSRALVDFWVIWVLVDLVGVPLAFKSGLYVSGAAYGIFFILVLAGFRDWLKQYRRQRRHTEPKVVAA</sequence>
<dbReference type="Proteomes" id="UP001500212">
    <property type="component" value="Unassembled WGS sequence"/>
</dbReference>
<keyword evidence="10" id="KW-1185">Reference proteome</keyword>
<evidence type="ECO:0000256" key="4">
    <source>
        <dbReference type="ARBA" id="ARBA00022475"/>
    </source>
</evidence>
<protein>
    <submittedName>
        <fullName evidence="9">Nicotinamide mononucleotide transporter family protein</fullName>
    </submittedName>
</protein>